<dbReference type="Proteomes" id="UP000317998">
    <property type="component" value="Unassembled WGS sequence"/>
</dbReference>
<dbReference type="InterPro" id="IPR052552">
    <property type="entry name" value="YeaO-like"/>
</dbReference>
<accession>A0A542YGC2</accession>
<name>A0A542YGC2_9MICO</name>
<comment type="caution">
    <text evidence="1">The sequence shown here is derived from an EMBL/GenBank/DDBJ whole genome shotgun (WGS) entry which is preliminary data.</text>
</comment>
<dbReference type="PANTHER" id="PTHR36849">
    <property type="entry name" value="CYTOPLASMIC PROTEIN-RELATED"/>
    <property type="match status" value="1"/>
</dbReference>
<reference evidence="1 2" key="1">
    <citation type="submission" date="2019-06" db="EMBL/GenBank/DDBJ databases">
        <title>Sequencing the genomes of 1000 actinobacteria strains.</title>
        <authorList>
            <person name="Klenk H.-P."/>
        </authorList>
    </citation>
    <scope>NUCLEOTIDE SEQUENCE [LARGE SCALE GENOMIC DNA]</scope>
    <source>
        <strain evidence="1 2">DSM 26477</strain>
    </source>
</reference>
<evidence type="ECO:0000313" key="2">
    <source>
        <dbReference type="Proteomes" id="UP000317998"/>
    </source>
</evidence>
<dbReference type="EMBL" id="VFOM01000001">
    <property type="protein sequence ID" value="TQL47125.1"/>
    <property type="molecule type" value="Genomic_DNA"/>
</dbReference>
<keyword evidence="2" id="KW-1185">Reference proteome</keyword>
<dbReference type="PANTHER" id="PTHR36849:SF1">
    <property type="entry name" value="CYTOPLASMIC PROTEIN"/>
    <property type="match status" value="1"/>
</dbReference>
<organism evidence="1 2">
    <name type="scientific">Homoserinimonas aerilata</name>
    <dbReference type="NCBI Taxonomy" id="1162970"/>
    <lineage>
        <taxon>Bacteria</taxon>
        <taxon>Bacillati</taxon>
        <taxon>Actinomycetota</taxon>
        <taxon>Actinomycetes</taxon>
        <taxon>Micrococcales</taxon>
        <taxon>Microbacteriaceae</taxon>
        <taxon>Homoserinimonas</taxon>
    </lineage>
</organism>
<dbReference type="OrthoDB" id="9790745at2"/>
<dbReference type="Pfam" id="PF22752">
    <property type="entry name" value="DUF488-N3i"/>
    <property type="match status" value="1"/>
</dbReference>
<dbReference type="AlphaFoldDB" id="A0A542YGC2"/>
<gene>
    <name evidence="1" type="ORF">FB562_0172</name>
</gene>
<protein>
    <submittedName>
        <fullName evidence="1">Uncharacterized protein YeaO (DUF488 family)</fullName>
    </submittedName>
</protein>
<sequence>MGVTVKRVYEHPEPADGYRILVDRVWPRGVSKEHAAVELWLKEVGPSTELRKWFGHDPERYDEFAERYRAELANSDAMRELTDAVSQHDTVTLVYSAKDEQHNQAVVLQQLLS</sequence>
<evidence type="ECO:0000313" key="1">
    <source>
        <dbReference type="EMBL" id="TQL47125.1"/>
    </source>
</evidence>
<proteinExistence type="predicted"/>
<dbReference type="RefSeq" id="WP_141879410.1">
    <property type="nucleotide sequence ID" value="NZ_VFOM01000001.1"/>
</dbReference>